<protein>
    <submittedName>
        <fullName evidence="6">AcrR family transcriptional regulator</fullName>
    </submittedName>
</protein>
<dbReference type="Gene3D" id="1.10.357.10">
    <property type="entry name" value="Tetracycline Repressor, domain 2"/>
    <property type="match status" value="1"/>
</dbReference>
<dbReference type="OrthoDB" id="3869819at2"/>
<keyword evidence="3" id="KW-0804">Transcription</keyword>
<evidence type="ECO:0000256" key="1">
    <source>
        <dbReference type="ARBA" id="ARBA00023015"/>
    </source>
</evidence>
<evidence type="ECO:0000256" key="4">
    <source>
        <dbReference type="PROSITE-ProRule" id="PRU00335"/>
    </source>
</evidence>
<keyword evidence="7" id="KW-1185">Reference proteome</keyword>
<evidence type="ECO:0000313" key="7">
    <source>
        <dbReference type="Proteomes" id="UP000230842"/>
    </source>
</evidence>
<dbReference type="InterPro" id="IPR050109">
    <property type="entry name" value="HTH-type_TetR-like_transc_reg"/>
</dbReference>
<reference evidence="6 7" key="1">
    <citation type="submission" date="2017-11" db="EMBL/GenBank/DDBJ databases">
        <title>Genomic Encyclopedia of Archaeal and Bacterial Type Strains, Phase II (KMG-II): From Individual Species to Whole Genera.</title>
        <authorList>
            <person name="Goeker M."/>
        </authorList>
    </citation>
    <scope>NUCLEOTIDE SEQUENCE [LARGE SCALE GENOMIC DNA]</scope>
    <source>
        <strain evidence="6 7">DSM 27763</strain>
    </source>
</reference>
<proteinExistence type="predicted"/>
<evidence type="ECO:0000256" key="2">
    <source>
        <dbReference type="ARBA" id="ARBA00023125"/>
    </source>
</evidence>
<dbReference type="GO" id="GO:0003700">
    <property type="term" value="F:DNA-binding transcription factor activity"/>
    <property type="evidence" value="ECO:0007669"/>
    <property type="project" value="TreeGrafter"/>
</dbReference>
<dbReference type="SUPFAM" id="SSF48498">
    <property type="entry name" value="Tetracyclin repressor-like, C-terminal domain"/>
    <property type="match status" value="1"/>
</dbReference>
<accession>A0A0B2B5V7</accession>
<dbReference type="EMBL" id="PGEZ01000002">
    <property type="protein sequence ID" value="PJJ54359.1"/>
    <property type="molecule type" value="Genomic_DNA"/>
</dbReference>
<dbReference type="InterPro" id="IPR001647">
    <property type="entry name" value="HTH_TetR"/>
</dbReference>
<dbReference type="PROSITE" id="PS50977">
    <property type="entry name" value="HTH_TETR_2"/>
    <property type="match status" value="1"/>
</dbReference>
<name>A0A0B2B5V7_9ACTN</name>
<evidence type="ECO:0000313" key="6">
    <source>
        <dbReference type="EMBL" id="PJJ54359.1"/>
    </source>
</evidence>
<gene>
    <name evidence="6" type="ORF">CLV56_3868</name>
</gene>
<dbReference type="Pfam" id="PF00440">
    <property type="entry name" value="TetR_N"/>
    <property type="match status" value="1"/>
</dbReference>
<sequence>MGFVTDASPAPKRADARKNIAAIIDAAARCLARNPDATIAEIADEAGVGRVTLYGHFDSRAALIEQVVDTVMTRAEDELTAVDLDGDPIDAITRLLSASWRVTHRTGALVQAAEKTLSPDTLRTAHEQPVVRMRALLERGRSAGSFRTDQPVTWQVTMIQSILHGASAAVTRGDHTADDAEPLLVSSILSALEPR</sequence>
<organism evidence="6 7">
    <name type="scientific">Mumia flava</name>
    <dbReference type="NCBI Taxonomy" id="1348852"/>
    <lineage>
        <taxon>Bacteria</taxon>
        <taxon>Bacillati</taxon>
        <taxon>Actinomycetota</taxon>
        <taxon>Actinomycetes</taxon>
        <taxon>Propionibacteriales</taxon>
        <taxon>Nocardioidaceae</taxon>
        <taxon>Mumia</taxon>
    </lineage>
</organism>
<dbReference type="GO" id="GO:0000976">
    <property type="term" value="F:transcription cis-regulatory region binding"/>
    <property type="evidence" value="ECO:0007669"/>
    <property type="project" value="TreeGrafter"/>
</dbReference>
<dbReference type="PANTHER" id="PTHR30055">
    <property type="entry name" value="HTH-TYPE TRANSCRIPTIONAL REGULATOR RUTR"/>
    <property type="match status" value="1"/>
</dbReference>
<dbReference type="InterPro" id="IPR036271">
    <property type="entry name" value="Tet_transcr_reg_TetR-rel_C_sf"/>
</dbReference>
<comment type="caution">
    <text evidence="6">The sequence shown here is derived from an EMBL/GenBank/DDBJ whole genome shotgun (WGS) entry which is preliminary data.</text>
</comment>
<dbReference type="SUPFAM" id="SSF46689">
    <property type="entry name" value="Homeodomain-like"/>
    <property type="match status" value="1"/>
</dbReference>
<dbReference type="AlphaFoldDB" id="A0A0B2B5V7"/>
<evidence type="ECO:0000256" key="3">
    <source>
        <dbReference type="ARBA" id="ARBA00023163"/>
    </source>
</evidence>
<dbReference type="Proteomes" id="UP000230842">
    <property type="component" value="Unassembled WGS sequence"/>
</dbReference>
<feature type="DNA-binding region" description="H-T-H motif" evidence="4">
    <location>
        <begin position="38"/>
        <end position="57"/>
    </location>
</feature>
<keyword evidence="2 4" id="KW-0238">DNA-binding</keyword>
<feature type="domain" description="HTH tetR-type" evidence="5">
    <location>
        <begin position="17"/>
        <end position="75"/>
    </location>
</feature>
<dbReference type="PANTHER" id="PTHR30055:SF234">
    <property type="entry name" value="HTH-TYPE TRANSCRIPTIONAL REGULATOR BETI"/>
    <property type="match status" value="1"/>
</dbReference>
<keyword evidence="1" id="KW-0805">Transcription regulation</keyword>
<dbReference type="InterPro" id="IPR009057">
    <property type="entry name" value="Homeodomain-like_sf"/>
</dbReference>
<evidence type="ECO:0000259" key="5">
    <source>
        <dbReference type="PROSITE" id="PS50977"/>
    </source>
</evidence>